<keyword evidence="7" id="KW-0175">Coiled coil</keyword>
<dbReference type="OrthoDB" id="422427at2759"/>
<evidence type="ECO:0000256" key="4">
    <source>
        <dbReference type="ARBA" id="ARBA00022490"/>
    </source>
</evidence>
<feature type="coiled-coil region" evidence="7">
    <location>
        <begin position="98"/>
        <end position="129"/>
    </location>
</feature>
<dbReference type="Gene3D" id="1.25.40.570">
    <property type="match status" value="1"/>
</dbReference>
<evidence type="ECO:0000256" key="7">
    <source>
        <dbReference type="SAM" id="Coils"/>
    </source>
</evidence>
<dbReference type="PROSITE" id="PS50250">
    <property type="entry name" value="PCI"/>
    <property type="match status" value="1"/>
</dbReference>
<dbReference type="RefSeq" id="XP_004338219.1">
    <property type="nucleotide sequence ID" value="XM_004338171.1"/>
</dbReference>
<evidence type="ECO:0000256" key="5">
    <source>
        <dbReference type="ARBA" id="ARBA00022790"/>
    </source>
</evidence>
<protein>
    <submittedName>
        <fullName evidence="10">PCI domain containing protein</fullName>
    </submittedName>
</protein>
<dbReference type="STRING" id="1257118.L8GVV1"/>
<dbReference type="SMART" id="SM00088">
    <property type="entry name" value="PINT"/>
    <property type="match status" value="1"/>
</dbReference>
<comment type="subcellular location">
    <subcellularLocation>
        <location evidence="2">Cytoplasm</location>
    </subcellularLocation>
    <subcellularLocation>
        <location evidence="1">Nucleus</location>
    </subcellularLocation>
</comment>
<dbReference type="Pfam" id="PF10602">
    <property type="entry name" value="RPN7"/>
    <property type="match status" value="1"/>
</dbReference>
<sequence>MQADKMDAAPTAANAGPTPSPFSYKDFDLEGYLSNYSGHTKIFRAIFIAERSKDLELEATRIALEEIKKTHNTALYREVVDKAIEKHGGLFTKDQAWIDSVEKKAQQQNDRLEQELNGYRTNLIKESIRMGHNDLGDFHYDRGDLQSALKCYVRTRDYCTTSKHNISMCLNVIKVSIEMGNFAHVVNYVNKAEQEPEVRDASCDPVVVAKLKVCAGLAHLDTRKYKLAARKFLETTFDLGNHFNEIISPQDVAIFGGLCALAMFDRAELKSKVLDNTAFKNFLELVPQVRELIADFYNSRYASCLNYLQQLRPELELDIHLHDHVESLYQKIRNKAIVQYFSPFTSVDLNTMAQAFNTDVPILEKELAGLIMENSIQARIDSHNKILYARTTNERCNTFERALRMGEEYQRNTKAALFRMNLMKHEFVVRPPRSEREDRDNK</sequence>
<dbReference type="InterPro" id="IPR019585">
    <property type="entry name" value="Rpn7/CSN1"/>
</dbReference>
<dbReference type="GO" id="GO:0005737">
    <property type="term" value="C:cytoplasm"/>
    <property type="evidence" value="ECO:0007669"/>
    <property type="project" value="UniProtKB-SubCell"/>
</dbReference>
<keyword evidence="11" id="KW-1185">Reference proteome</keyword>
<feature type="compositionally biased region" description="Low complexity" evidence="8">
    <location>
        <begin position="8"/>
        <end position="17"/>
    </location>
</feature>
<evidence type="ECO:0000313" key="11">
    <source>
        <dbReference type="Proteomes" id="UP000011083"/>
    </source>
</evidence>
<evidence type="ECO:0000256" key="1">
    <source>
        <dbReference type="ARBA" id="ARBA00004123"/>
    </source>
</evidence>
<dbReference type="GeneID" id="14916873"/>
<evidence type="ECO:0000256" key="2">
    <source>
        <dbReference type="ARBA" id="ARBA00004496"/>
    </source>
</evidence>
<dbReference type="OMA" id="IYLQNWA"/>
<dbReference type="GO" id="GO:0008180">
    <property type="term" value="C:COP9 signalosome"/>
    <property type="evidence" value="ECO:0007669"/>
    <property type="project" value="UniProtKB-KW"/>
</dbReference>
<evidence type="ECO:0000313" key="10">
    <source>
        <dbReference type="EMBL" id="ELR16206.1"/>
    </source>
</evidence>
<dbReference type="InterPro" id="IPR045135">
    <property type="entry name" value="Rpn7_N"/>
</dbReference>
<dbReference type="Pfam" id="PF21151">
    <property type="entry name" value="CSN1_C"/>
    <property type="match status" value="1"/>
</dbReference>
<keyword evidence="4" id="KW-0963">Cytoplasm</keyword>
<dbReference type="InterPro" id="IPR000717">
    <property type="entry name" value="PCI_dom"/>
</dbReference>
<dbReference type="KEGG" id="acan:ACA1_178750"/>
<evidence type="ECO:0000256" key="8">
    <source>
        <dbReference type="SAM" id="MobiDB-lite"/>
    </source>
</evidence>
<dbReference type="AlphaFoldDB" id="L8GVV1"/>
<keyword evidence="6" id="KW-0539">Nucleus</keyword>
<dbReference type="SUPFAM" id="SSF46785">
    <property type="entry name" value="Winged helix' DNA-binding domain"/>
    <property type="match status" value="1"/>
</dbReference>
<dbReference type="InterPro" id="IPR036390">
    <property type="entry name" value="WH_DNA-bd_sf"/>
</dbReference>
<keyword evidence="5" id="KW-0736">Signalosome</keyword>
<dbReference type="Pfam" id="PF01399">
    <property type="entry name" value="PCI"/>
    <property type="match status" value="1"/>
</dbReference>
<dbReference type="FunFam" id="1.25.40.570:FF:000014">
    <property type="entry name" value="COP9 signalosome complex subunit 1"/>
    <property type="match status" value="1"/>
</dbReference>
<dbReference type="PANTHER" id="PTHR14145">
    <property type="entry name" value="26S PROTESOME SUBUNIT 6"/>
    <property type="match status" value="1"/>
</dbReference>
<comment type="similarity">
    <text evidence="3">Belongs to the CSN1 family.</text>
</comment>
<dbReference type="InterPro" id="IPR048624">
    <property type="entry name" value="CSN1_C"/>
</dbReference>
<evidence type="ECO:0000259" key="9">
    <source>
        <dbReference type="PROSITE" id="PS50250"/>
    </source>
</evidence>
<evidence type="ECO:0000256" key="3">
    <source>
        <dbReference type="ARBA" id="ARBA00008793"/>
    </source>
</evidence>
<feature type="region of interest" description="Disordered" evidence="8">
    <location>
        <begin position="1"/>
        <end position="20"/>
    </location>
</feature>
<dbReference type="VEuPathDB" id="AmoebaDB:ACA1_178750"/>
<name>L8GVV1_ACACF</name>
<reference evidence="10 11" key="1">
    <citation type="journal article" date="2013" name="Genome Biol.">
        <title>Genome of Acanthamoeba castellanii highlights extensive lateral gene transfer and early evolution of tyrosine kinase signaling.</title>
        <authorList>
            <person name="Clarke M."/>
            <person name="Lohan A.J."/>
            <person name="Liu B."/>
            <person name="Lagkouvardos I."/>
            <person name="Roy S."/>
            <person name="Zafar N."/>
            <person name="Bertelli C."/>
            <person name="Schilde C."/>
            <person name="Kianianmomeni A."/>
            <person name="Burglin T.R."/>
            <person name="Frech C."/>
            <person name="Turcotte B."/>
            <person name="Kopec K.O."/>
            <person name="Synnott J.M."/>
            <person name="Choo C."/>
            <person name="Paponov I."/>
            <person name="Finkler A."/>
            <person name="Soon Heng Tan C."/>
            <person name="Hutchins A.P."/>
            <person name="Weinmeier T."/>
            <person name="Rattei T."/>
            <person name="Chu J.S."/>
            <person name="Gimenez G."/>
            <person name="Irimia M."/>
            <person name="Rigden D.J."/>
            <person name="Fitzpatrick D.A."/>
            <person name="Lorenzo-Morales J."/>
            <person name="Bateman A."/>
            <person name="Chiu C.H."/>
            <person name="Tang P."/>
            <person name="Hegemann P."/>
            <person name="Fromm H."/>
            <person name="Raoult D."/>
            <person name="Greub G."/>
            <person name="Miranda-Saavedra D."/>
            <person name="Chen N."/>
            <person name="Nash P."/>
            <person name="Ginger M.L."/>
            <person name="Horn M."/>
            <person name="Schaap P."/>
            <person name="Caler L."/>
            <person name="Loftus B."/>
        </authorList>
    </citation>
    <scope>NUCLEOTIDE SEQUENCE [LARGE SCALE GENOMIC DNA]</scope>
    <source>
        <strain evidence="10 11">Neff</strain>
    </source>
</reference>
<dbReference type="Proteomes" id="UP000011083">
    <property type="component" value="Unassembled WGS sequence"/>
</dbReference>
<dbReference type="PANTHER" id="PTHR14145:SF2">
    <property type="entry name" value="COP9 SIGNALOSOME COMPLEX SUBUNIT 1"/>
    <property type="match status" value="1"/>
</dbReference>
<accession>L8GVV1</accession>
<feature type="domain" description="PCI" evidence="9">
    <location>
        <begin position="225"/>
        <end position="394"/>
    </location>
</feature>
<organism evidence="10 11">
    <name type="scientific">Acanthamoeba castellanii (strain ATCC 30010 / Neff)</name>
    <dbReference type="NCBI Taxonomy" id="1257118"/>
    <lineage>
        <taxon>Eukaryota</taxon>
        <taxon>Amoebozoa</taxon>
        <taxon>Discosea</taxon>
        <taxon>Longamoebia</taxon>
        <taxon>Centramoebida</taxon>
        <taxon>Acanthamoebidae</taxon>
        <taxon>Acanthamoeba</taxon>
    </lineage>
</organism>
<gene>
    <name evidence="10" type="ORF">ACA1_178750</name>
</gene>
<dbReference type="EMBL" id="KB008006">
    <property type="protein sequence ID" value="ELR16206.1"/>
    <property type="molecule type" value="Genomic_DNA"/>
</dbReference>
<evidence type="ECO:0000256" key="6">
    <source>
        <dbReference type="ARBA" id="ARBA00023242"/>
    </source>
</evidence>
<proteinExistence type="inferred from homology"/>